<keyword evidence="1" id="KW-1133">Transmembrane helix</keyword>
<protein>
    <recommendedName>
        <fullName evidence="2">Glycosyltransferase 2-like domain-containing protein</fullName>
    </recommendedName>
</protein>
<name>A0A2H0BUS9_9BACT</name>
<dbReference type="CDD" id="cd00761">
    <property type="entry name" value="Glyco_tranf_GTA_type"/>
    <property type="match status" value="1"/>
</dbReference>
<dbReference type="Pfam" id="PF00535">
    <property type="entry name" value="Glycos_transf_2"/>
    <property type="match status" value="1"/>
</dbReference>
<dbReference type="EMBL" id="PCSZ01000036">
    <property type="protein sequence ID" value="PIP60748.1"/>
    <property type="molecule type" value="Genomic_DNA"/>
</dbReference>
<keyword evidence="1" id="KW-0472">Membrane</keyword>
<dbReference type="SUPFAM" id="SSF53448">
    <property type="entry name" value="Nucleotide-diphospho-sugar transferases"/>
    <property type="match status" value="1"/>
</dbReference>
<dbReference type="Proteomes" id="UP000231581">
    <property type="component" value="Unassembled WGS sequence"/>
</dbReference>
<dbReference type="AlphaFoldDB" id="A0A2H0BUS9"/>
<dbReference type="InterPro" id="IPR001173">
    <property type="entry name" value="Glyco_trans_2-like"/>
</dbReference>
<evidence type="ECO:0000313" key="4">
    <source>
        <dbReference type="Proteomes" id="UP000231581"/>
    </source>
</evidence>
<dbReference type="PANTHER" id="PTHR43685:SF2">
    <property type="entry name" value="GLYCOSYLTRANSFERASE 2-LIKE DOMAIN-CONTAINING PROTEIN"/>
    <property type="match status" value="1"/>
</dbReference>
<feature type="transmembrane region" description="Helical" evidence="1">
    <location>
        <begin position="381"/>
        <end position="401"/>
    </location>
</feature>
<feature type="transmembrane region" description="Helical" evidence="1">
    <location>
        <begin position="413"/>
        <end position="434"/>
    </location>
</feature>
<gene>
    <name evidence="3" type="ORF">COX00_01575</name>
</gene>
<feature type="transmembrane region" description="Helical" evidence="1">
    <location>
        <begin position="273"/>
        <end position="302"/>
    </location>
</feature>
<feature type="non-terminal residue" evidence="3">
    <location>
        <position position="459"/>
    </location>
</feature>
<keyword evidence="1" id="KW-0812">Transmembrane</keyword>
<accession>A0A2H0BUS9</accession>
<comment type="caution">
    <text evidence="3">The sequence shown here is derived from an EMBL/GenBank/DDBJ whole genome shotgun (WGS) entry which is preliminary data.</text>
</comment>
<feature type="transmembrane region" description="Helical" evidence="1">
    <location>
        <begin position="322"/>
        <end position="342"/>
    </location>
</feature>
<evidence type="ECO:0000256" key="1">
    <source>
        <dbReference type="SAM" id="Phobius"/>
    </source>
</evidence>
<dbReference type="InterPro" id="IPR050834">
    <property type="entry name" value="Glycosyltransf_2"/>
</dbReference>
<feature type="domain" description="Glycosyltransferase 2-like" evidence="2">
    <location>
        <begin position="5"/>
        <end position="132"/>
    </location>
</feature>
<sequence>MPTISVIIPVYNHADELKLCLASLREQNLKNFEIIVIDDASKDLEAAKEVVEQCNPPIQFIRFKKNRGAPHARNEGFRISKGELVIFLDADAVLESDALSIMVKTLASNQDIGFVYPSFYWGQKLFKGKPFDLETLKEENYIHTSALIRREAFPGFDETLTKFQDWDLFLRLAHSGQKGAWISQALYRIKPRCNGMSKWLPSFVQHLPWELIGWMPKTVREYREAKRIVQEKNGISVAYQGAFWALFRSAFMGVLLIELLSFLVIFHPGINSAFALVIGAFMLIIAWKNPALALSFLAVELVIGSKGALFKWGGNAVNDGGISLRMILFAAFFLAWGLRVLLDKAYRHWSGFLKGRKMYLALAALLASAFVRGLVQGSSFVFADANAWGFLLLLLPTLDLVQRKSQELQRFLPPLVLAALFYVSLKTIGLFYFFSHDFGALWEPVYFWVRRTGVGEVTR</sequence>
<evidence type="ECO:0000259" key="2">
    <source>
        <dbReference type="Pfam" id="PF00535"/>
    </source>
</evidence>
<feature type="transmembrane region" description="Helical" evidence="1">
    <location>
        <begin position="242"/>
        <end position="266"/>
    </location>
</feature>
<proteinExistence type="predicted"/>
<dbReference type="InterPro" id="IPR029044">
    <property type="entry name" value="Nucleotide-diphossugar_trans"/>
</dbReference>
<dbReference type="Gene3D" id="3.90.550.10">
    <property type="entry name" value="Spore Coat Polysaccharide Biosynthesis Protein SpsA, Chain A"/>
    <property type="match status" value="1"/>
</dbReference>
<reference evidence="3 4" key="1">
    <citation type="submission" date="2017-09" db="EMBL/GenBank/DDBJ databases">
        <title>Depth-based differentiation of microbial function through sediment-hosted aquifers and enrichment of novel symbionts in the deep terrestrial subsurface.</title>
        <authorList>
            <person name="Probst A.J."/>
            <person name="Ladd B."/>
            <person name="Jarett J.K."/>
            <person name="Geller-Mcgrath D.E."/>
            <person name="Sieber C.M."/>
            <person name="Emerson J.B."/>
            <person name="Anantharaman K."/>
            <person name="Thomas B.C."/>
            <person name="Malmstrom R."/>
            <person name="Stieglmeier M."/>
            <person name="Klingl A."/>
            <person name="Woyke T."/>
            <person name="Ryan C.M."/>
            <person name="Banfield J.F."/>
        </authorList>
    </citation>
    <scope>NUCLEOTIDE SEQUENCE [LARGE SCALE GENOMIC DNA]</scope>
    <source>
        <strain evidence="3">CG22_combo_CG10-13_8_21_14_all_47_17</strain>
    </source>
</reference>
<organism evidence="3 4">
    <name type="scientific">Candidatus Uhrbacteria bacterium CG22_combo_CG10-13_8_21_14_all_47_17</name>
    <dbReference type="NCBI Taxonomy" id="1975041"/>
    <lineage>
        <taxon>Bacteria</taxon>
        <taxon>Candidatus Uhriibacteriota</taxon>
    </lineage>
</organism>
<evidence type="ECO:0000313" key="3">
    <source>
        <dbReference type="EMBL" id="PIP60748.1"/>
    </source>
</evidence>
<dbReference type="PANTHER" id="PTHR43685">
    <property type="entry name" value="GLYCOSYLTRANSFERASE"/>
    <property type="match status" value="1"/>
</dbReference>
<feature type="transmembrane region" description="Helical" evidence="1">
    <location>
        <begin position="358"/>
        <end position="375"/>
    </location>
</feature>